<evidence type="ECO:0000313" key="1">
    <source>
        <dbReference type="EMBL" id="AIF19542.1"/>
    </source>
</evidence>
<reference evidence="1" key="1">
    <citation type="journal article" date="2014" name="Genome Biol. Evol.">
        <title>Pangenome evidence for extensive interdomain horizontal transfer affecting lineage core and shell genes in uncultured planktonic thaumarchaeota and euryarchaeota.</title>
        <authorList>
            <person name="Deschamps P."/>
            <person name="Zivanovic Y."/>
            <person name="Moreira D."/>
            <person name="Rodriguez-Valera F."/>
            <person name="Lopez-Garcia P."/>
        </authorList>
    </citation>
    <scope>NUCLEOTIDE SEQUENCE</scope>
</reference>
<accession>A0A075HY92</accession>
<organism evidence="1">
    <name type="scientific">uncultured marine group II/III euryarchaeote KM3_87_B04</name>
    <dbReference type="NCBI Taxonomy" id="1456530"/>
    <lineage>
        <taxon>Archaea</taxon>
        <taxon>Methanobacteriati</taxon>
        <taxon>Methanobacteriota</taxon>
        <taxon>environmental samples</taxon>
    </lineage>
</organism>
<protein>
    <submittedName>
        <fullName evidence="1">Uncharacterized protein</fullName>
    </submittedName>
</protein>
<proteinExistence type="predicted"/>
<dbReference type="AlphaFoldDB" id="A0A075HY92"/>
<name>A0A075HY92_9EURY</name>
<dbReference type="EMBL" id="KF901140">
    <property type="protein sequence ID" value="AIF19542.1"/>
    <property type="molecule type" value="Genomic_DNA"/>
</dbReference>
<sequence length="193" mass="21673">MKDECDNEENMDLTFEVEVDEDEWESIIQMQVNELSCIVESKGIQRPGQFANGQRTSSHLVYPIVAYDAERCPCPTVLGLVLTGLAGKTLFFGMGVKGLSTGLLDYMNELLEFEGMPAGVQWNPADVFIEAKVATILLPDDILFARENGWIEMMNQVREGKRSTHRLAVAKLGRMALAHDKQKSAYKELKEEK</sequence>